<organism evidence="4 5">
    <name type="scientific">Mucor saturninus</name>
    <dbReference type="NCBI Taxonomy" id="64648"/>
    <lineage>
        <taxon>Eukaryota</taxon>
        <taxon>Fungi</taxon>
        <taxon>Fungi incertae sedis</taxon>
        <taxon>Mucoromycota</taxon>
        <taxon>Mucoromycotina</taxon>
        <taxon>Mucoromycetes</taxon>
        <taxon>Mucorales</taxon>
        <taxon>Mucorineae</taxon>
        <taxon>Mucoraceae</taxon>
        <taxon>Mucor</taxon>
    </lineage>
</organism>
<proteinExistence type="predicted"/>
<dbReference type="Gene3D" id="3.40.630.30">
    <property type="match status" value="1"/>
</dbReference>
<dbReference type="SUPFAM" id="SSF55729">
    <property type="entry name" value="Acyl-CoA N-acyltransferases (Nat)"/>
    <property type="match status" value="1"/>
</dbReference>
<dbReference type="InterPro" id="IPR000182">
    <property type="entry name" value="GNAT_dom"/>
</dbReference>
<protein>
    <recommendedName>
        <fullName evidence="3">N-acetyltransferase domain-containing protein</fullName>
    </recommendedName>
</protein>
<dbReference type="GO" id="GO:0016747">
    <property type="term" value="F:acyltransferase activity, transferring groups other than amino-acyl groups"/>
    <property type="evidence" value="ECO:0007669"/>
    <property type="project" value="InterPro"/>
</dbReference>
<name>A0A8H7V670_9FUNG</name>
<dbReference type="PANTHER" id="PTHR43877">
    <property type="entry name" value="AMINOALKYLPHOSPHONATE N-ACETYLTRANSFERASE-RELATED-RELATED"/>
    <property type="match status" value="1"/>
</dbReference>
<evidence type="ECO:0000313" key="5">
    <source>
        <dbReference type="Proteomes" id="UP000603453"/>
    </source>
</evidence>
<dbReference type="AlphaFoldDB" id="A0A8H7V670"/>
<evidence type="ECO:0000256" key="1">
    <source>
        <dbReference type="ARBA" id="ARBA00022679"/>
    </source>
</evidence>
<gene>
    <name evidence="4" type="ORF">INT47_007784</name>
</gene>
<keyword evidence="1" id="KW-0808">Transferase</keyword>
<feature type="domain" description="N-acetyltransferase" evidence="3">
    <location>
        <begin position="6"/>
        <end position="177"/>
    </location>
</feature>
<dbReference type="Pfam" id="PF00583">
    <property type="entry name" value="Acetyltransf_1"/>
    <property type="match status" value="1"/>
</dbReference>
<evidence type="ECO:0000313" key="4">
    <source>
        <dbReference type="EMBL" id="KAG2208685.1"/>
    </source>
</evidence>
<reference evidence="4" key="1">
    <citation type="submission" date="2020-12" db="EMBL/GenBank/DDBJ databases">
        <title>Metabolic potential, ecology and presence of endohyphal bacteria is reflected in genomic diversity of Mucoromycotina.</title>
        <authorList>
            <person name="Muszewska A."/>
            <person name="Okrasinska A."/>
            <person name="Steczkiewicz K."/>
            <person name="Drgas O."/>
            <person name="Orlowska M."/>
            <person name="Perlinska-Lenart U."/>
            <person name="Aleksandrzak-Piekarczyk T."/>
            <person name="Szatraj K."/>
            <person name="Zielenkiewicz U."/>
            <person name="Pilsyk S."/>
            <person name="Malc E."/>
            <person name="Mieczkowski P."/>
            <person name="Kruszewska J.S."/>
            <person name="Biernat P."/>
            <person name="Pawlowska J."/>
        </authorList>
    </citation>
    <scope>NUCLEOTIDE SEQUENCE</scope>
    <source>
        <strain evidence="4">WA0000017839</strain>
    </source>
</reference>
<keyword evidence="2" id="KW-0012">Acyltransferase</keyword>
<sequence>MVNGPIVVREVNIDDLKHVSAATLVVNQAYRCEGGWTTEKEIVSGLRCTEQDMAYYMTHHGQPDILFFAFENTDIVGTIKIQPVKDTNEAEIGLFAVSPFHQSRGIGGQLIRNSLLTMAKLGFETAVIQVLENRPDIIAWYRKLGFENLLGERIPFGWPEKSLVHDLHVLILRKKLNLK</sequence>
<dbReference type="CDD" id="cd04301">
    <property type="entry name" value="NAT_SF"/>
    <property type="match status" value="1"/>
</dbReference>
<dbReference type="PROSITE" id="PS51186">
    <property type="entry name" value="GNAT"/>
    <property type="match status" value="1"/>
</dbReference>
<keyword evidence="5" id="KW-1185">Reference proteome</keyword>
<dbReference type="OrthoDB" id="5689at2759"/>
<accession>A0A8H7V670</accession>
<evidence type="ECO:0000259" key="3">
    <source>
        <dbReference type="PROSITE" id="PS51186"/>
    </source>
</evidence>
<comment type="caution">
    <text evidence="4">The sequence shown here is derived from an EMBL/GenBank/DDBJ whole genome shotgun (WGS) entry which is preliminary data.</text>
</comment>
<dbReference type="InterPro" id="IPR050832">
    <property type="entry name" value="Bact_Acetyltransf"/>
</dbReference>
<dbReference type="EMBL" id="JAEPRD010000018">
    <property type="protein sequence ID" value="KAG2208685.1"/>
    <property type="molecule type" value="Genomic_DNA"/>
</dbReference>
<dbReference type="Proteomes" id="UP000603453">
    <property type="component" value="Unassembled WGS sequence"/>
</dbReference>
<dbReference type="InterPro" id="IPR016181">
    <property type="entry name" value="Acyl_CoA_acyltransferase"/>
</dbReference>
<evidence type="ECO:0000256" key="2">
    <source>
        <dbReference type="ARBA" id="ARBA00023315"/>
    </source>
</evidence>